<dbReference type="KEGG" id="glz:GLAREA_06811"/>
<accession>S3E626</accession>
<dbReference type="RefSeq" id="XP_008078950.1">
    <property type="nucleotide sequence ID" value="XM_008080759.1"/>
</dbReference>
<dbReference type="InterPro" id="IPR047122">
    <property type="entry name" value="Trans-enoyl_RdTase-like"/>
</dbReference>
<dbReference type="SMART" id="SM00829">
    <property type="entry name" value="PKS_ER"/>
    <property type="match status" value="1"/>
</dbReference>
<sequence length="308" mass="33147">MPDNFPTVGAIDGCDFAGTIIAIGAAVTQDFQIGDRVCGAVHGSDPANHLSGSFAEYVCATADILLKIPDGVSWEEGAAVGGVSLGTLGLAFWDFLGIPFDCENPANKTNSLPVLVYGGGTATGTMAIQILKTCGLRPIAVCSTQSFALVKSYGAEIAFDYSAPDCAAKIRSYTQNNLKYALDIITNKSSMDFCYSAIGRRGGKYTGLELLPDHSGMRRLVTPNWVMGISIFGKELKLSGGYERPSNPGHRVLGKKWFQSAQRLWNEGLIRPHPVKVCPGSFTEILEGINMLREGKVRGKKLVYRLRE</sequence>
<protein>
    <submittedName>
        <fullName evidence="7">GroES-like protein</fullName>
    </submittedName>
</protein>
<dbReference type="AlphaFoldDB" id="S3E626"/>
<comment type="subunit">
    <text evidence="2">Monomer.</text>
</comment>
<keyword evidence="3" id="KW-0547">Nucleotide-binding</keyword>
<dbReference type="Gene3D" id="3.90.180.10">
    <property type="entry name" value="Medium-chain alcohol dehydrogenases, catalytic domain"/>
    <property type="match status" value="1"/>
</dbReference>
<proteinExistence type="inferred from homology"/>
<gene>
    <name evidence="7" type="ORF">GLAREA_06811</name>
</gene>
<name>S3E626_GLAL2</name>
<evidence type="ECO:0000256" key="5">
    <source>
        <dbReference type="ARBA" id="ARBA00023002"/>
    </source>
</evidence>
<evidence type="ECO:0000256" key="3">
    <source>
        <dbReference type="ARBA" id="ARBA00022741"/>
    </source>
</evidence>
<evidence type="ECO:0000313" key="7">
    <source>
        <dbReference type="EMBL" id="EPE33798.1"/>
    </source>
</evidence>
<dbReference type="Gene3D" id="3.40.50.720">
    <property type="entry name" value="NAD(P)-binding Rossmann-like Domain"/>
    <property type="match status" value="1"/>
</dbReference>
<dbReference type="Proteomes" id="UP000016922">
    <property type="component" value="Unassembled WGS sequence"/>
</dbReference>
<dbReference type="InterPro" id="IPR013149">
    <property type="entry name" value="ADH-like_C"/>
</dbReference>
<dbReference type="OrthoDB" id="48317at2759"/>
<dbReference type="Pfam" id="PF00107">
    <property type="entry name" value="ADH_zinc_N"/>
    <property type="match status" value="1"/>
</dbReference>
<keyword evidence="8" id="KW-1185">Reference proteome</keyword>
<dbReference type="InterPro" id="IPR013154">
    <property type="entry name" value="ADH-like_N"/>
</dbReference>
<dbReference type="InterPro" id="IPR011032">
    <property type="entry name" value="GroES-like_sf"/>
</dbReference>
<dbReference type="OMA" id="MCYEAIG"/>
<keyword evidence="4" id="KW-0521">NADP</keyword>
<evidence type="ECO:0000259" key="6">
    <source>
        <dbReference type="SMART" id="SM00829"/>
    </source>
</evidence>
<dbReference type="EMBL" id="KE145357">
    <property type="protein sequence ID" value="EPE33798.1"/>
    <property type="molecule type" value="Genomic_DNA"/>
</dbReference>
<evidence type="ECO:0000313" key="8">
    <source>
        <dbReference type="Proteomes" id="UP000016922"/>
    </source>
</evidence>
<feature type="domain" description="Enoyl reductase (ER)" evidence="6">
    <location>
        <begin position="3"/>
        <end position="303"/>
    </location>
</feature>
<dbReference type="GeneID" id="19465864"/>
<dbReference type="PANTHER" id="PTHR45348">
    <property type="entry name" value="HYPOTHETICAL OXIDOREDUCTASE (EUROFUNG)"/>
    <property type="match status" value="1"/>
</dbReference>
<dbReference type="GO" id="GO:0016651">
    <property type="term" value="F:oxidoreductase activity, acting on NAD(P)H"/>
    <property type="evidence" value="ECO:0007669"/>
    <property type="project" value="InterPro"/>
</dbReference>
<dbReference type="InterPro" id="IPR036291">
    <property type="entry name" value="NAD(P)-bd_dom_sf"/>
</dbReference>
<keyword evidence="5" id="KW-0560">Oxidoreductase</keyword>
<comment type="similarity">
    <text evidence="1">Belongs to the zinc-containing alcohol dehydrogenase family.</text>
</comment>
<dbReference type="CDD" id="cd08249">
    <property type="entry name" value="enoyl_reductase_like"/>
    <property type="match status" value="1"/>
</dbReference>
<dbReference type="Pfam" id="PF08240">
    <property type="entry name" value="ADH_N"/>
    <property type="match status" value="1"/>
</dbReference>
<evidence type="ECO:0000256" key="4">
    <source>
        <dbReference type="ARBA" id="ARBA00022857"/>
    </source>
</evidence>
<dbReference type="InterPro" id="IPR020843">
    <property type="entry name" value="ER"/>
</dbReference>
<evidence type="ECO:0000256" key="1">
    <source>
        <dbReference type="ARBA" id="ARBA00008072"/>
    </source>
</evidence>
<organism evidence="7 8">
    <name type="scientific">Glarea lozoyensis (strain ATCC 20868 / MF5171)</name>
    <dbReference type="NCBI Taxonomy" id="1116229"/>
    <lineage>
        <taxon>Eukaryota</taxon>
        <taxon>Fungi</taxon>
        <taxon>Dikarya</taxon>
        <taxon>Ascomycota</taxon>
        <taxon>Pezizomycotina</taxon>
        <taxon>Leotiomycetes</taxon>
        <taxon>Helotiales</taxon>
        <taxon>Helotiaceae</taxon>
        <taxon>Glarea</taxon>
    </lineage>
</organism>
<dbReference type="HOGENOM" id="CLU_026673_16_1_1"/>
<dbReference type="SUPFAM" id="SSF51735">
    <property type="entry name" value="NAD(P)-binding Rossmann-fold domains"/>
    <property type="match status" value="1"/>
</dbReference>
<dbReference type="eggNOG" id="KOG1198">
    <property type="taxonomic scope" value="Eukaryota"/>
</dbReference>
<dbReference type="SUPFAM" id="SSF50129">
    <property type="entry name" value="GroES-like"/>
    <property type="match status" value="1"/>
</dbReference>
<dbReference type="GO" id="GO:0000166">
    <property type="term" value="F:nucleotide binding"/>
    <property type="evidence" value="ECO:0007669"/>
    <property type="project" value="UniProtKB-KW"/>
</dbReference>
<reference evidence="7 8" key="1">
    <citation type="journal article" date="2013" name="BMC Genomics">
        <title>Genomics-driven discovery of the pneumocandin biosynthetic gene cluster in the fungus Glarea lozoyensis.</title>
        <authorList>
            <person name="Chen L."/>
            <person name="Yue Q."/>
            <person name="Zhang X."/>
            <person name="Xiang M."/>
            <person name="Wang C."/>
            <person name="Li S."/>
            <person name="Che Y."/>
            <person name="Ortiz-Lopez F.J."/>
            <person name="Bills G.F."/>
            <person name="Liu X."/>
            <person name="An Z."/>
        </authorList>
    </citation>
    <scope>NUCLEOTIDE SEQUENCE [LARGE SCALE GENOMIC DNA]</scope>
    <source>
        <strain evidence="8">ATCC 20868 / MF5171</strain>
    </source>
</reference>
<dbReference type="PANTHER" id="PTHR45348:SF1">
    <property type="entry name" value="TRANS-ENOYL REDUCTASE STHE"/>
    <property type="match status" value="1"/>
</dbReference>
<evidence type="ECO:0000256" key="2">
    <source>
        <dbReference type="ARBA" id="ARBA00011245"/>
    </source>
</evidence>